<reference evidence="1 2" key="1">
    <citation type="journal article" date="2019" name="Int. J. Syst. Evol. Microbiol.">
        <title>The Global Catalogue of Microorganisms (GCM) 10K type strain sequencing project: providing services to taxonomists for standard genome sequencing and annotation.</title>
        <authorList>
            <consortium name="The Broad Institute Genomics Platform"/>
            <consortium name="The Broad Institute Genome Sequencing Center for Infectious Disease"/>
            <person name="Wu L."/>
            <person name="Ma J."/>
        </authorList>
    </citation>
    <scope>NUCLEOTIDE SEQUENCE [LARGE SCALE GENOMIC DNA]</scope>
    <source>
        <strain evidence="1 2">JCM 16117</strain>
    </source>
</reference>
<organism evidence="1 2">
    <name type="scientific">Herbiconiux moechotypicola</name>
    <dbReference type="NCBI Taxonomy" id="637393"/>
    <lineage>
        <taxon>Bacteria</taxon>
        <taxon>Bacillati</taxon>
        <taxon>Actinomycetota</taxon>
        <taxon>Actinomycetes</taxon>
        <taxon>Micrococcales</taxon>
        <taxon>Microbacteriaceae</taxon>
        <taxon>Herbiconiux</taxon>
    </lineage>
</organism>
<dbReference type="Gene3D" id="3.30.530.20">
    <property type="match status" value="1"/>
</dbReference>
<evidence type="ECO:0008006" key="3">
    <source>
        <dbReference type="Google" id="ProtNLM"/>
    </source>
</evidence>
<dbReference type="Pfam" id="PF10604">
    <property type="entry name" value="Polyketide_cyc2"/>
    <property type="match status" value="1"/>
</dbReference>
<dbReference type="Proteomes" id="UP001500929">
    <property type="component" value="Unassembled WGS sequence"/>
</dbReference>
<proteinExistence type="predicted"/>
<comment type="caution">
    <text evidence="1">The sequence shown here is derived from an EMBL/GenBank/DDBJ whole genome shotgun (WGS) entry which is preliminary data.</text>
</comment>
<evidence type="ECO:0000313" key="2">
    <source>
        <dbReference type="Proteomes" id="UP001500929"/>
    </source>
</evidence>
<dbReference type="EMBL" id="BAAAQY010000001">
    <property type="protein sequence ID" value="GAA2223405.1"/>
    <property type="molecule type" value="Genomic_DNA"/>
</dbReference>
<dbReference type="InterPro" id="IPR019587">
    <property type="entry name" value="Polyketide_cyclase/dehydratase"/>
</dbReference>
<gene>
    <name evidence="1" type="ORF">GCM10009851_03210</name>
</gene>
<accession>A0ABN3D7Z2</accession>
<evidence type="ECO:0000313" key="1">
    <source>
        <dbReference type="EMBL" id="GAA2223405.1"/>
    </source>
</evidence>
<name>A0ABN3D7Z2_9MICO</name>
<sequence length="164" mass="18693">MVGMEHVWFTAAVETSVAAPTAFGRVVPRDDATLFRRHLGLPGVAGVRDATGEWDAPGRQRTVRLDDGGTFRETLLRYDPEGPERVGHFDYRVTHYTGKLAHLVDEGIARWEFRPLARGSLIRWSYGYRPLPRRRFVVERIVGPLWRSYMRAGLAECARVAEQE</sequence>
<keyword evidence="2" id="KW-1185">Reference proteome</keyword>
<protein>
    <recommendedName>
        <fullName evidence="3">SRPBCC family protein</fullName>
    </recommendedName>
</protein>
<dbReference type="InterPro" id="IPR023393">
    <property type="entry name" value="START-like_dom_sf"/>
</dbReference>
<dbReference type="SUPFAM" id="SSF55961">
    <property type="entry name" value="Bet v1-like"/>
    <property type="match status" value="1"/>
</dbReference>